<dbReference type="PANTHER" id="PTHR22807:SF53">
    <property type="entry name" value="RIBOSOMAL RNA SMALL SUBUNIT METHYLTRANSFERASE B-RELATED"/>
    <property type="match status" value="1"/>
</dbReference>
<dbReference type="RefSeq" id="WP_106163713.1">
    <property type="nucleotide sequence ID" value="NZ_PVUF01000005.1"/>
</dbReference>
<evidence type="ECO:0000256" key="5">
    <source>
        <dbReference type="PROSITE-ProRule" id="PRU01023"/>
    </source>
</evidence>
<dbReference type="InterPro" id="IPR054728">
    <property type="entry name" value="RsmB-like_ferredoxin"/>
</dbReference>
<dbReference type="GO" id="GO:0003723">
    <property type="term" value="F:RNA binding"/>
    <property type="evidence" value="ECO:0007669"/>
    <property type="project" value="UniProtKB-UniRule"/>
</dbReference>
<proteinExistence type="inferred from homology"/>
<reference evidence="7 8" key="1">
    <citation type="submission" date="2018-03" db="EMBL/GenBank/DDBJ databases">
        <title>Genomic Encyclopedia of Archaeal and Bacterial Type Strains, Phase II (KMG-II): from individual species to whole genera.</title>
        <authorList>
            <person name="Goeker M."/>
        </authorList>
    </citation>
    <scope>NUCLEOTIDE SEQUENCE [LARGE SCALE GENOMIC DNA]</scope>
    <source>
        <strain evidence="7 8">DSM 25328</strain>
    </source>
</reference>
<dbReference type="Gene3D" id="3.40.50.150">
    <property type="entry name" value="Vaccinia Virus protein VP39"/>
    <property type="match status" value="1"/>
</dbReference>
<dbReference type="PANTHER" id="PTHR22807">
    <property type="entry name" value="NOP2 YEAST -RELATED NOL1/NOP2/FMU SUN DOMAIN-CONTAINING"/>
    <property type="match status" value="1"/>
</dbReference>
<dbReference type="Pfam" id="PF22458">
    <property type="entry name" value="RsmF-B_ferredox"/>
    <property type="match status" value="1"/>
</dbReference>
<dbReference type="PROSITE" id="PS51686">
    <property type="entry name" value="SAM_MT_RSMB_NOP"/>
    <property type="match status" value="1"/>
</dbReference>
<keyword evidence="3 5" id="KW-0949">S-adenosyl-L-methionine</keyword>
<sequence>MTPGARVQAATEILDEILAGQAAEKALTNWGRRSRYAGSKDRLAVRDHVFQALRCQRSHAALGGALTGRGLMIGALRAEGLDPADLFHGEGHAPKPLDEAEQASPRAFESVAEENDLQEWLWPLFERSLGDQALEAAQALRSRAPVHLRVNLRKGDRDAAIKRLAEGGIIAEPQAVSPSALTVTDGARRVKNSESYLQGFVELQDAASQAVVDTLPLHDGQRVLDFCAGGGGKALAMAGRVDAQIYAHDADPRRMKDVPERAERAGVSLPCLATEELAQFAPFDLVLCDAPCSGSGSWRRDPEGKWRLTQDALDHVVAVQGDILDAAAPLVAAGGVLAFATCSMLDVENGNQTRAFRDRHPEWEHLSEHAWHVHTGTDGFYVSMFRRPGKH</sequence>
<comment type="similarity">
    <text evidence="5">Belongs to the class I-like SAM-binding methyltransferase superfamily. RsmB/NOP family.</text>
</comment>
<dbReference type="GO" id="GO:0001510">
    <property type="term" value="P:RNA methylation"/>
    <property type="evidence" value="ECO:0007669"/>
    <property type="project" value="InterPro"/>
</dbReference>
<dbReference type="SUPFAM" id="SSF53335">
    <property type="entry name" value="S-adenosyl-L-methionine-dependent methyltransferases"/>
    <property type="match status" value="1"/>
</dbReference>
<keyword evidence="4 5" id="KW-0694">RNA-binding</keyword>
<keyword evidence="1 5" id="KW-0489">Methyltransferase</keyword>
<feature type="binding site" evidence="5">
    <location>
        <position position="249"/>
    </location>
    <ligand>
        <name>S-adenosyl-L-methionine</name>
        <dbReference type="ChEBI" id="CHEBI:59789"/>
    </ligand>
</feature>
<dbReference type="InterPro" id="IPR049560">
    <property type="entry name" value="MeTrfase_RsmB-F_NOP2_cat"/>
</dbReference>
<gene>
    <name evidence="7" type="ORF">CLV89_105261</name>
</gene>
<evidence type="ECO:0000256" key="1">
    <source>
        <dbReference type="ARBA" id="ARBA00022603"/>
    </source>
</evidence>
<dbReference type="GO" id="GO:0008173">
    <property type="term" value="F:RNA methyltransferase activity"/>
    <property type="evidence" value="ECO:0007669"/>
    <property type="project" value="InterPro"/>
</dbReference>
<evidence type="ECO:0000259" key="6">
    <source>
        <dbReference type="PROSITE" id="PS51686"/>
    </source>
</evidence>
<dbReference type="PRINTS" id="PR02008">
    <property type="entry name" value="RCMTFAMILY"/>
</dbReference>
<feature type="domain" description="SAM-dependent MTase RsmB/NOP-type" evidence="6">
    <location>
        <begin position="136"/>
        <end position="391"/>
    </location>
</feature>
<name>A0A2T1AHK4_TRISK</name>
<feature type="binding site" evidence="5">
    <location>
        <position position="289"/>
    </location>
    <ligand>
        <name>S-adenosyl-L-methionine</name>
        <dbReference type="ChEBI" id="CHEBI:59789"/>
    </ligand>
</feature>
<accession>A0A2T1AHK4</accession>
<feature type="active site" description="Nucleophile" evidence="5">
    <location>
        <position position="342"/>
    </location>
</feature>
<evidence type="ECO:0000256" key="2">
    <source>
        <dbReference type="ARBA" id="ARBA00022679"/>
    </source>
</evidence>
<dbReference type="Gene3D" id="3.30.70.1170">
    <property type="entry name" value="Sun protein, domain 3"/>
    <property type="match status" value="1"/>
</dbReference>
<organism evidence="7 8">
    <name type="scientific">Tritonibacter scottomollicae</name>
    <name type="common">Epibacterium scottomollicae</name>
    <dbReference type="NCBI Taxonomy" id="483013"/>
    <lineage>
        <taxon>Bacteria</taxon>
        <taxon>Pseudomonadati</taxon>
        <taxon>Pseudomonadota</taxon>
        <taxon>Alphaproteobacteria</taxon>
        <taxon>Rhodobacterales</taxon>
        <taxon>Paracoccaceae</taxon>
        <taxon>Tritonibacter</taxon>
    </lineage>
</organism>
<dbReference type="InterPro" id="IPR001678">
    <property type="entry name" value="MeTrfase_RsmB-F_NOP2_dom"/>
</dbReference>
<dbReference type="CDD" id="cd02440">
    <property type="entry name" value="AdoMet_MTases"/>
    <property type="match status" value="1"/>
</dbReference>
<evidence type="ECO:0000256" key="3">
    <source>
        <dbReference type="ARBA" id="ARBA00022691"/>
    </source>
</evidence>
<protein>
    <submittedName>
        <fullName evidence="7">16S rRNA (Cytosine967-C5)-methyltransferase</fullName>
    </submittedName>
</protein>
<evidence type="ECO:0000256" key="4">
    <source>
        <dbReference type="ARBA" id="ARBA00022884"/>
    </source>
</evidence>
<dbReference type="InterPro" id="IPR023267">
    <property type="entry name" value="RCMT"/>
</dbReference>
<dbReference type="InterPro" id="IPR029063">
    <property type="entry name" value="SAM-dependent_MTases_sf"/>
</dbReference>
<comment type="caution">
    <text evidence="5">Lacks conserved residue(s) required for the propagation of feature annotation.</text>
</comment>
<keyword evidence="2 5" id="KW-0808">Transferase</keyword>
<comment type="caution">
    <text evidence="7">The sequence shown here is derived from an EMBL/GenBank/DDBJ whole genome shotgun (WGS) entry which is preliminary data.</text>
</comment>
<dbReference type="OrthoDB" id="9810297at2"/>
<dbReference type="Proteomes" id="UP000237718">
    <property type="component" value="Unassembled WGS sequence"/>
</dbReference>
<evidence type="ECO:0000313" key="8">
    <source>
        <dbReference type="Proteomes" id="UP000237718"/>
    </source>
</evidence>
<dbReference type="EMBL" id="PVUF01000005">
    <property type="protein sequence ID" value="PRZ48036.1"/>
    <property type="molecule type" value="Genomic_DNA"/>
</dbReference>
<dbReference type="AlphaFoldDB" id="A0A2T1AHK4"/>
<evidence type="ECO:0000313" key="7">
    <source>
        <dbReference type="EMBL" id="PRZ48036.1"/>
    </source>
</evidence>
<dbReference type="Pfam" id="PF01189">
    <property type="entry name" value="Methyltr_RsmB-F"/>
    <property type="match status" value="1"/>
</dbReference>